<keyword evidence="4" id="KW-1185">Reference proteome</keyword>
<accession>G7J645</accession>
<dbReference type="EnsemblPlants" id="AES71589">
    <property type="protein sequence ID" value="AES71589"/>
    <property type="gene ID" value="MTR_3g079610"/>
</dbReference>
<organism evidence="2 4">
    <name type="scientific">Medicago truncatula</name>
    <name type="common">Barrel medic</name>
    <name type="synonym">Medicago tribuloides</name>
    <dbReference type="NCBI Taxonomy" id="3880"/>
    <lineage>
        <taxon>Eukaryota</taxon>
        <taxon>Viridiplantae</taxon>
        <taxon>Streptophyta</taxon>
        <taxon>Embryophyta</taxon>
        <taxon>Tracheophyta</taxon>
        <taxon>Spermatophyta</taxon>
        <taxon>Magnoliopsida</taxon>
        <taxon>eudicotyledons</taxon>
        <taxon>Gunneridae</taxon>
        <taxon>Pentapetalae</taxon>
        <taxon>rosids</taxon>
        <taxon>fabids</taxon>
        <taxon>Fabales</taxon>
        <taxon>Fabaceae</taxon>
        <taxon>Papilionoideae</taxon>
        <taxon>50 kb inversion clade</taxon>
        <taxon>NPAAA clade</taxon>
        <taxon>Hologalegina</taxon>
        <taxon>IRL clade</taxon>
        <taxon>Trifolieae</taxon>
        <taxon>Medicago</taxon>
    </lineage>
</organism>
<keyword evidence="1" id="KW-1133">Transmembrane helix</keyword>
<name>G7J645_MEDTR</name>
<dbReference type="EMBL" id="CM001219">
    <property type="protein sequence ID" value="AES71589.1"/>
    <property type="molecule type" value="Genomic_DNA"/>
</dbReference>
<keyword evidence="1" id="KW-0812">Transmembrane</keyword>
<dbReference type="HOGENOM" id="CLU_1527437_0_0_1"/>
<reference evidence="2 4" key="2">
    <citation type="journal article" date="2014" name="BMC Genomics">
        <title>An improved genome release (version Mt4.0) for the model legume Medicago truncatula.</title>
        <authorList>
            <person name="Tang H."/>
            <person name="Krishnakumar V."/>
            <person name="Bidwell S."/>
            <person name="Rosen B."/>
            <person name="Chan A."/>
            <person name="Zhou S."/>
            <person name="Gentzbittel L."/>
            <person name="Childs K.L."/>
            <person name="Yandell M."/>
            <person name="Gundlach H."/>
            <person name="Mayer K.F."/>
            <person name="Schwartz D.C."/>
            <person name="Town C.D."/>
        </authorList>
    </citation>
    <scope>GENOME REANNOTATION</scope>
    <source>
        <strain evidence="3 4">cv. Jemalong A17</strain>
    </source>
</reference>
<reference evidence="3" key="3">
    <citation type="submission" date="2015-04" db="UniProtKB">
        <authorList>
            <consortium name="EnsemblPlants"/>
        </authorList>
    </citation>
    <scope>IDENTIFICATION</scope>
    <source>
        <strain evidence="3">cv. Jemalong A17</strain>
    </source>
</reference>
<gene>
    <name evidence="2" type="ordered locus">MTR_3g079610</name>
</gene>
<evidence type="ECO:0000313" key="4">
    <source>
        <dbReference type="Proteomes" id="UP000002051"/>
    </source>
</evidence>
<protein>
    <submittedName>
        <fullName evidence="2">PPR domain protein</fullName>
    </submittedName>
</protein>
<dbReference type="AlphaFoldDB" id="G7J645"/>
<evidence type="ECO:0000256" key="1">
    <source>
        <dbReference type="SAM" id="Phobius"/>
    </source>
</evidence>
<evidence type="ECO:0000313" key="3">
    <source>
        <dbReference type="EnsemblPlants" id="AES71589"/>
    </source>
</evidence>
<feature type="transmembrane region" description="Helical" evidence="1">
    <location>
        <begin position="72"/>
        <end position="91"/>
    </location>
</feature>
<evidence type="ECO:0000313" key="2">
    <source>
        <dbReference type="EMBL" id="AES71589.1"/>
    </source>
</evidence>
<keyword evidence="1" id="KW-0472">Membrane</keyword>
<sequence>MTEYGPQLNSFNQTCIFHSSRNQPYIPHASFFRSLCRIVLVNIYSKLGDMVLARNVFDSMVDKDLVWMTGNWLIVSIRGILYTYWAGVAAYQDKSYREVRMHKMHLEREDINAILMLCFHNNETVFILVCTRDNEGRFVLAKISWSSPICNVDVVESIDLRFLYAITWGSPAAVRN</sequence>
<proteinExistence type="predicted"/>
<reference evidence="2 4" key="1">
    <citation type="journal article" date="2011" name="Nature">
        <title>The Medicago genome provides insight into the evolution of rhizobial symbioses.</title>
        <authorList>
            <person name="Young N.D."/>
            <person name="Debelle F."/>
            <person name="Oldroyd G.E."/>
            <person name="Geurts R."/>
            <person name="Cannon S.B."/>
            <person name="Udvardi M.K."/>
            <person name="Benedito V.A."/>
            <person name="Mayer K.F."/>
            <person name="Gouzy J."/>
            <person name="Schoof H."/>
            <person name="Van de Peer Y."/>
            <person name="Proost S."/>
            <person name="Cook D.R."/>
            <person name="Meyers B.C."/>
            <person name="Spannagl M."/>
            <person name="Cheung F."/>
            <person name="De Mita S."/>
            <person name="Krishnakumar V."/>
            <person name="Gundlach H."/>
            <person name="Zhou S."/>
            <person name="Mudge J."/>
            <person name="Bharti A.K."/>
            <person name="Murray J.D."/>
            <person name="Naoumkina M.A."/>
            <person name="Rosen B."/>
            <person name="Silverstein K.A."/>
            <person name="Tang H."/>
            <person name="Rombauts S."/>
            <person name="Zhao P.X."/>
            <person name="Zhou P."/>
            <person name="Barbe V."/>
            <person name="Bardou P."/>
            <person name="Bechner M."/>
            <person name="Bellec A."/>
            <person name="Berger A."/>
            <person name="Berges H."/>
            <person name="Bidwell S."/>
            <person name="Bisseling T."/>
            <person name="Choisne N."/>
            <person name="Couloux A."/>
            <person name="Denny R."/>
            <person name="Deshpande S."/>
            <person name="Dai X."/>
            <person name="Doyle J.J."/>
            <person name="Dudez A.M."/>
            <person name="Farmer A.D."/>
            <person name="Fouteau S."/>
            <person name="Franken C."/>
            <person name="Gibelin C."/>
            <person name="Gish J."/>
            <person name="Goldstein S."/>
            <person name="Gonzalez A.J."/>
            <person name="Green P.J."/>
            <person name="Hallab A."/>
            <person name="Hartog M."/>
            <person name="Hua A."/>
            <person name="Humphray S.J."/>
            <person name="Jeong D.H."/>
            <person name="Jing Y."/>
            <person name="Jocker A."/>
            <person name="Kenton S.M."/>
            <person name="Kim D.J."/>
            <person name="Klee K."/>
            <person name="Lai H."/>
            <person name="Lang C."/>
            <person name="Lin S."/>
            <person name="Macmil S.L."/>
            <person name="Magdelenat G."/>
            <person name="Matthews L."/>
            <person name="McCorrison J."/>
            <person name="Monaghan E.L."/>
            <person name="Mun J.H."/>
            <person name="Najar F.Z."/>
            <person name="Nicholson C."/>
            <person name="Noirot C."/>
            <person name="O'Bleness M."/>
            <person name="Paule C.R."/>
            <person name="Poulain J."/>
            <person name="Prion F."/>
            <person name="Qin B."/>
            <person name="Qu C."/>
            <person name="Retzel E.F."/>
            <person name="Riddle C."/>
            <person name="Sallet E."/>
            <person name="Samain S."/>
            <person name="Samson N."/>
            <person name="Sanders I."/>
            <person name="Saurat O."/>
            <person name="Scarpelli C."/>
            <person name="Schiex T."/>
            <person name="Segurens B."/>
            <person name="Severin A.J."/>
            <person name="Sherrier D.J."/>
            <person name="Shi R."/>
            <person name="Sims S."/>
            <person name="Singer S.R."/>
            <person name="Sinharoy S."/>
            <person name="Sterck L."/>
            <person name="Viollet A."/>
            <person name="Wang B.B."/>
            <person name="Wang K."/>
            <person name="Wang M."/>
            <person name="Wang X."/>
            <person name="Warfsmann J."/>
            <person name="Weissenbach J."/>
            <person name="White D.D."/>
            <person name="White J.D."/>
            <person name="Wiley G.B."/>
            <person name="Wincker P."/>
            <person name="Xing Y."/>
            <person name="Yang L."/>
            <person name="Yao Z."/>
            <person name="Ying F."/>
            <person name="Zhai J."/>
            <person name="Zhou L."/>
            <person name="Zuber A."/>
            <person name="Denarie J."/>
            <person name="Dixon R.A."/>
            <person name="May G.D."/>
            <person name="Schwartz D.C."/>
            <person name="Rogers J."/>
            <person name="Quetier F."/>
            <person name="Town C.D."/>
            <person name="Roe B.A."/>
        </authorList>
    </citation>
    <scope>NUCLEOTIDE SEQUENCE [LARGE SCALE GENOMIC DNA]</scope>
    <source>
        <strain evidence="2">A17</strain>
        <strain evidence="3 4">cv. Jemalong A17</strain>
    </source>
</reference>
<dbReference type="Proteomes" id="UP000002051">
    <property type="component" value="Chromosome 3"/>
</dbReference>
<dbReference type="PaxDb" id="3880-AES71589"/>